<dbReference type="SUPFAM" id="SSF52172">
    <property type="entry name" value="CheY-like"/>
    <property type="match status" value="1"/>
</dbReference>
<dbReference type="EMBL" id="CP062983">
    <property type="protein sequence ID" value="QPC84721.1"/>
    <property type="molecule type" value="Genomic_DNA"/>
</dbReference>
<evidence type="ECO:0000313" key="5">
    <source>
        <dbReference type="Proteomes" id="UP000594468"/>
    </source>
</evidence>
<evidence type="ECO:0000256" key="2">
    <source>
        <dbReference type="PROSITE-ProRule" id="PRU00169"/>
    </source>
</evidence>
<accession>A0A7S8IGG0</accession>
<dbReference type="PANTHER" id="PTHR44591:SF3">
    <property type="entry name" value="RESPONSE REGULATORY DOMAIN-CONTAINING PROTEIN"/>
    <property type="match status" value="1"/>
</dbReference>
<dbReference type="KEGG" id="pmet:G4Y79_10185"/>
<evidence type="ECO:0000256" key="1">
    <source>
        <dbReference type="ARBA" id="ARBA00022553"/>
    </source>
</evidence>
<sequence length="138" mass="15834">MPGKVLYIEDNPMNTRLIAVILRRTNYVFLNAESGPEGIKMAQDYLPDLILLDINMPDMDGIEVCRRLRALPQFSKTSIIAVTAWVTEDERESYIRKGFDDFLPKPVNRFVLLRMIDERIGHLNESVKDDTGEFASQS</sequence>
<feature type="domain" description="Response regulatory" evidence="3">
    <location>
        <begin position="4"/>
        <end position="120"/>
    </location>
</feature>
<dbReference type="InterPro" id="IPR001789">
    <property type="entry name" value="Sig_transdc_resp-reg_receiver"/>
</dbReference>
<dbReference type="GO" id="GO:0000160">
    <property type="term" value="P:phosphorelay signal transduction system"/>
    <property type="evidence" value="ECO:0007669"/>
    <property type="project" value="InterPro"/>
</dbReference>
<gene>
    <name evidence="4" type="ORF">G4Y79_10185</name>
</gene>
<dbReference type="InterPro" id="IPR050595">
    <property type="entry name" value="Bact_response_regulator"/>
</dbReference>
<dbReference type="RefSeq" id="WP_195172784.1">
    <property type="nucleotide sequence ID" value="NZ_CP062983.1"/>
</dbReference>
<dbReference type="Gene3D" id="3.40.50.2300">
    <property type="match status" value="1"/>
</dbReference>
<dbReference type="Proteomes" id="UP000594468">
    <property type="component" value="Chromosome"/>
</dbReference>
<evidence type="ECO:0000259" key="3">
    <source>
        <dbReference type="PROSITE" id="PS50110"/>
    </source>
</evidence>
<organism evidence="4 5">
    <name type="scientific">Phototrophicus methaneseepsis</name>
    <dbReference type="NCBI Taxonomy" id="2710758"/>
    <lineage>
        <taxon>Bacteria</taxon>
        <taxon>Bacillati</taxon>
        <taxon>Chloroflexota</taxon>
        <taxon>Candidatus Thermofontia</taxon>
        <taxon>Phototrophicales</taxon>
        <taxon>Phototrophicaceae</taxon>
        <taxon>Phototrophicus</taxon>
    </lineage>
</organism>
<name>A0A7S8IGG0_9CHLR</name>
<proteinExistence type="predicted"/>
<protein>
    <submittedName>
        <fullName evidence="4">Response regulator</fullName>
    </submittedName>
</protein>
<keyword evidence="5" id="KW-1185">Reference proteome</keyword>
<dbReference type="InterPro" id="IPR011006">
    <property type="entry name" value="CheY-like_superfamily"/>
</dbReference>
<keyword evidence="1 2" id="KW-0597">Phosphoprotein</keyword>
<dbReference type="Pfam" id="PF00072">
    <property type="entry name" value="Response_reg"/>
    <property type="match status" value="1"/>
</dbReference>
<dbReference type="SMART" id="SM00448">
    <property type="entry name" value="REC"/>
    <property type="match status" value="1"/>
</dbReference>
<evidence type="ECO:0000313" key="4">
    <source>
        <dbReference type="EMBL" id="QPC84721.1"/>
    </source>
</evidence>
<dbReference type="PANTHER" id="PTHR44591">
    <property type="entry name" value="STRESS RESPONSE REGULATOR PROTEIN 1"/>
    <property type="match status" value="1"/>
</dbReference>
<feature type="modified residue" description="4-aspartylphosphate" evidence="2">
    <location>
        <position position="53"/>
    </location>
</feature>
<reference evidence="4 5" key="1">
    <citation type="submission" date="2020-02" db="EMBL/GenBank/DDBJ databases">
        <authorList>
            <person name="Zheng R.K."/>
            <person name="Sun C.M."/>
        </authorList>
    </citation>
    <scope>NUCLEOTIDE SEQUENCE [LARGE SCALE GENOMIC DNA]</scope>
    <source>
        <strain evidence="5">rifampicinis</strain>
    </source>
</reference>
<dbReference type="PROSITE" id="PS50110">
    <property type="entry name" value="RESPONSE_REGULATORY"/>
    <property type="match status" value="1"/>
</dbReference>
<dbReference type="AlphaFoldDB" id="A0A7S8IGG0"/>